<dbReference type="AlphaFoldDB" id="A0AAD8R4Y3"/>
<evidence type="ECO:0000313" key="4">
    <source>
        <dbReference type="Proteomes" id="UP001231189"/>
    </source>
</evidence>
<name>A0AAD8R4Y3_LOLMU</name>
<comment type="caution">
    <text evidence="3">The sequence shown here is derived from an EMBL/GenBank/DDBJ whole genome shotgun (WGS) entry which is preliminary data.</text>
</comment>
<proteinExistence type="predicted"/>
<keyword evidence="4" id="KW-1185">Reference proteome</keyword>
<accession>A0AAD8R4Y3</accession>
<protein>
    <submittedName>
        <fullName evidence="3">Uncharacterized protein</fullName>
    </submittedName>
</protein>
<feature type="coiled-coil region" evidence="1">
    <location>
        <begin position="177"/>
        <end position="257"/>
    </location>
</feature>
<organism evidence="3 4">
    <name type="scientific">Lolium multiflorum</name>
    <name type="common">Italian ryegrass</name>
    <name type="synonym">Lolium perenne subsp. multiflorum</name>
    <dbReference type="NCBI Taxonomy" id="4521"/>
    <lineage>
        <taxon>Eukaryota</taxon>
        <taxon>Viridiplantae</taxon>
        <taxon>Streptophyta</taxon>
        <taxon>Embryophyta</taxon>
        <taxon>Tracheophyta</taxon>
        <taxon>Spermatophyta</taxon>
        <taxon>Magnoliopsida</taxon>
        <taxon>Liliopsida</taxon>
        <taxon>Poales</taxon>
        <taxon>Poaceae</taxon>
        <taxon>BOP clade</taxon>
        <taxon>Pooideae</taxon>
        <taxon>Poodae</taxon>
        <taxon>Poeae</taxon>
        <taxon>Poeae Chloroplast Group 2 (Poeae type)</taxon>
        <taxon>Loliodinae</taxon>
        <taxon>Loliinae</taxon>
        <taxon>Lolium</taxon>
    </lineage>
</organism>
<evidence type="ECO:0000256" key="1">
    <source>
        <dbReference type="SAM" id="Coils"/>
    </source>
</evidence>
<dbReference type="EMBL" id="JAUUTY010000006">
    <property type="protein sequence ID" value="KAK1614156.1"/>
    <property type="molecule type" value="Genomic_DNA"/>
</dbReference>
<evidence type="ECO:0000313" key="3">
    <source>
        <dbReference type="EMBL" id="KAK1614156.1"/>
    </source>
</evidence>
<reference evidence="3" key="1">
    <citation type="submission" date="2023-07" db="EMBL/GenBank/DDBJ databases">
        <title>A chromosome-level genome assembly of Lolium multiflorum.</title>
        <authorList>
            <person name="Chen Y."/>
            <person name="Copetti D."/>
            <person name="Kolliker R."/>
            <person name="Studer B."/>
        </authorList>
    </citation>
    <scope>NUCLEOTIDE SEQUENCE</scope>
    <source>
        <strain evidence="3">02402/16</strain>
        <tissue evidence="3">Leaf</tissue>
    </source>
</reference>
<feature type="compositionally biased region" description="Basic and acidic residues" evidence="2">
    <location>
        <begin position="21"/>
        <end position="36"/>
    </location>
</feature>
<feature type="region of interest" description="Disordered" evidence="2">
    <location>
        <begin position="321"/>
        <end position="342"/>
    </location>
</feature>
<feature type="region of interest" description="Disordered" evidence="2">
    <location>
        <begin position="1"/>
        <end position="56"/>
    </location>
</feature>
<feature type="compositionally biased region" description="Basic and acidic residues" evidence="2">
    <location>
        <begin position="321"/>
        <end position="331"/>
    </location>
</feature>
<keyword evidence="1" id="KW-0175">Coiled coil</keyword>
<evidence type="ECO:0000256" key="2">
    <source>
        <dbReference type="SAM" id="MobiDB-lite"/>
    </source>
</evidence>
<sequence>MPPPTSPGQAGQDVPPPASEPSREEPAASADADARALVKAKGPAKEPQGPEQPLVSLHVSPATSLLNVISAPDSSLGSAGTMEKEWRDADVHEVTSRDKRKGMASMEMFFSDFRAFADATGAEANNRLKRVEKVHKSVTDKRTELYNQLVASYHKAKTDRAEMAHELEVAQAAAARVPQLEADLRVARAQCAESEEAARALAAKVKENEGELARLRRLEANHLAELDYVKRVEQEKVDNLNQRLGEVDGQCRRLREEMTAQSQTLTATAKRWVDEISTLDRGLAAAFPEAQAAALEVAGKAQDARQLVTGEASSMYFSMEPGHHGRPERANHHAGIRAPAGG</sequence>
<dbReference type="Proteomes" id="UP001231189">
    <property type="component" value="Unassembled WGS sequence"/>
</dbReference>
<gene>
    <name evidence="3" type="ORF">QYE76_019673</name>
</gene>